<protein>
    <submittedName>
        <fullName evidence="2">Uncharacterized protein</fullName>
    </submittedName>
</protein>
<feature type="compositionally biased region" description="Low complexity" evidence="1">
    <location>
        <begin position="255"/>
        <end position="268"/>
    </location>
</feature>
<organism evidence="2 3">
    <name type="scientific">Coniochaeta hoffmannii</name>
    <dbReference type="NCBI Taxonomy" id="91930"/>
    <lineage>
        <taxon>Eukaryota</taxon>
        <taxon>Fungi</taxon>
        <taxon>Dikarya</taxon>
        <taxon>Ascomycota</taxon>
        <taxon>Pezizomycotina</taxon>
        <taxon>Sordariomycetes</taxon>
        <taxon>Sordariomycetidae</taxon>
        <taxon>Coniochaetales</taxon>
        <taxon>Coniochaetaceae</taxon>
        <taxon>Coniochaeta</taxon>
    </lineage>
</organism>
<dbReference type="AlphaFoldDB" id="A0AA38SC88"/>
<comment type="caution">
    <text evidence="2">The sequence shown here is derived from an EMBL/GenBank/DDBJ whole genome shotgun (WGS) entry which is preliminary data.</text>
</comment>
<accession>A0AA38SC88</accession>
<feature type="compositionally biased region" description="Low complexity" evidence="1">
    <location>
        <begin position="230"/>
        <end position="241"/>
    </location>
</feature>
<feature type="region of interest" description="Disordered" evidence="1">
    <location>
        <begin position="182"/>
        <end position="283"/>
    </location>
</feature>
<reference evidence="2" key="1">
    <citation type="submission" date="2022-07" db="EMBL/GenBank/DDBJ databases">
        <title>Fungi with potential for degradation of polypropylene.</title>
        <authorList>
            <person name="Gostincar C."/>
        </authorList>
    </citation>
    <scope>NUCLEOTIDE SEQUENCE</scope>
    <source>
        <strain evidence="2">EXF-13287</strain>
    </source>
</reference>
<gene>
    <name evidence="2" type="ORF">NKR19_g1489</name>
</gene>
<proteinExistence type="predicted"/>
<sequence>MSSPQRANTPRGSPPPSPDSSTHTLIIHHAITAQHWRLLVDRLGFTNFQQLLRWLRSPFVFGAWATFRSDVLERARPGLLETPDRAMICQVVWAAVASADQNRGWVGDRTRWTAEDHIVRFMYSVITDNFVGGIWTVGEYLDRTEHYIDVVYEVLNFLFESWMLDWADSRLEQDLDMLEDADPAHGAQPMQQDDDDDGEPIHEDLDAVPSLSWGSPAAPGSIDDTPTPPTTYRAYAAPAAYESGLVEGGARRSSRSSSLEVSAPSSRSPSPPEPVEDPMDEDL</sequence>
<dbReference type="EMBL" id="JANBVN010000014">
    <property type="protein sequence ID" value="KAJ9162206.1"/>
    <property type="molecule type" value="Genomic_DNA"/>
</dbReference>
<name>A0AA38SC88_9PEZI</name>
<evidence type="ECO:0000256" key="1">
    <source>
        <dbReference type="SAM" id="MobiDB-lite"/>
    </source>
</evidence>
<evidence type="ECO:0000313" key="2">
    <source>
        <dbReference type="EMBL" id="KAJ9162206.1"/>
    </source>
</evidence>
<feature type="compositionally biased region" description="Acidic residues" evidence="1">
    <location>
        <begin position="274"/>
        <end position="283"/>
    </location>
</feature>
<dbReference type="Proteomes" id="UP001174691">
    <property type="component" value="Unassembled WGS sequence"/>
</dbReference>
<feature type="region of interest" description="Disordered" evidence="1">
    <location>
        <begin position="1"/>
        <end position="22"/>
    </location>
</feature>
<evidence type="ECO:0000313" key="3">
    <source>
        <dbReference type="Proteomes" id="UP001174691"/>
    </source>
</evidence>
<keyword evidence="3" id="KW-1185">Reference proteome</keyword>
<feature type="compositionally biased region" description="Polar residues" evidence="1">
    <location>
        <begin position="1"/>
        <end position="11"/>
    </location>
</feature>